<comment type="similarity">
    <text evidence="1">Belongs to the bacterial solute-binding protein 3 family.</text>
</comment>
<proteinExistence type="inferred from homology"/>
<feature type="compositionally biased region" description="Polar residues" evidence="3">
    <location>
        <begin position="246"/>
        <end position="256"/>
    </location>
</feature>
<protein>
    <recommendedName>
        <fullName evidence="5">Solute-binding protein family 3/N-terminal domain-containing protein</fullName>
    </recommendedName>
</protein>
<accession>A0A653E151</accession>
<name>A0A653E151_9PSED</name>
<feature type="region of interest" description="Disordered" evidence="3">
    <location>
        <begin position="246"/>
        <end position="265"/>
    </location>
</feature>
<dbReference type="SUPFAM" id="SSF53850">
    <property type="entry name" value="Periplasmic binding protein-like II"/>
    <property type="match status" value="1"/>
</dbReference>
<dbReference type="PANTHER" id="PTHR35936:SF6">
    <property type="entry name" value="AMINO ACID ABC TRANSPORTER SUBSTRATE-BINDING PAAT FAMILY PROTEIN"/>
    <property type="match status" value="1"/>
</dbReference>
<evidence type="ECO:0000256" key="1">
    <source>
        <dbReference type="ARBA" id="ARBA00010333"/>
    </source>
</evidence>
<keyword evidence="2 4" id="KW-0732">Signal</keyword>
<organism evidence="6">
    <name type="scientific">Pseudomonas marincola</name>
    <dbReference type="NCBI Taxonomy" id="437900"/>
    <lineage>
        <taxon>Bacteria</taxon>
        <taxon>Pseudomonadati</taxon>
        <taxon>Pseudomonadota</taxon>
        <taxon>Gammaproteobacteria</taxon>
        <taxon>Pseudomonadales</taxon>
        <taxon>Pseudomonadaceae</taxon>
        <taxon>Pseudomonas</taxon>
    </lineage>
</organism>
<evidence type="ECO:0000256" key="3">
    <source>
        <dbReference type="SAM" id="MobiDB-lite"/>
    </source>
</evidence>
<feature type="chain" id="PRO_5024903205" description="Solute-binding protein family 3/N-terminal domain-containing protein" evidence="4">
    <location>
        <begin position="18"/>
        <end position="265"/>
    </location>
</feature>
<evidence type="ECO:0000313" key="6">
    <source>
        <dbReference type="EMBL" id="VEV96368.1"/>
    </source>
</evidence>
<sequence length="265" mass="29909">MSLLSALLLLSSGSYVAADERIRIGAEDDWYPFSALRNEHIQGMSVDIVRAAFAAGGAQIELQSYPYTRCMQLSLKGVLAGCFNTTPTASTRAQYLLPEEPLFSDDIVLWARKDYPLASITPTQLAGHSIAVTSGYEYGTGFDSDTRFKRVFVRRDLHGFRMVEHNRVDFVVAFRTVAHSLFREYNDLTDEFKPLLIVARPKLYLSFSRVNPHSPTLIQQFDRGMRAIRADGRYLQILDHWQHTQSADQPASNYTTGKHGKPDAR</sequence>
<dbReference type="Gene3D" id="3.40.190.10">
    <property type="entry name" value="Periplasmic binding protein-like II"/>
    <property type="match status" value="2"/>
</dbReference>
<reference evidence="6" key="1">
    <citation type="submission" date="2019-02" db="EMBL/GenBank/DDBJ databases">
        <authorList>
            <consortium name="Genoscope - CEA"/>
            <person name="William W."/>
        </authorList>
    </citation>
    <scope>NUCLEOTIDE SEQUENCE [LARGE SCALE GENOMIC DNA]</scope>
    <source>
        <strain evidence="6">YSy11</strain>
    </source>
</reference>
<dbReference type="RefSeq" id="WP_150547882.1">
    <property type="nucleotide sequence ID" value="NZ_LR215729.2"/>
</dbReference>
<evidence type="ECO:0000259" key="5">
    <source>
        <dbReference type="SMART" id="SM00062"/>
    </source>
</evidence>
<dbReference type="Pfam" id="PF00497">
    <property type="entry name" value="SBP_bac_3"/>
    <property type="match status" value="1"/>
</dbReference>
<gene>
    <name evidence="6" type="ORF">PMYSY11_1321</name>
</gene>
<dbReference type="InterPro" id="IPR001638">
    <property type="entry name" value="Solute-binding_3/MltF_N"/>
</dbReference>
<dbReference type="PANTHER" id="PTHR35936">
    <property type="entry name" value="MEMBRANE-BOUND LYTIC MUREIN TRANSGLYCOSYLASE F"/>
    <property type="match status" value="1"/>
</dbReference>
<dbReference type="EMBL" id="LR215729">
    <property type="protein sequence ID" value="VEV96368.1"/>
    <property type="molecule type" value="Genomic_DNA"/>
</dbReference>
<dbReference type="SMART" id="SM00062">
    <property type="entry name" value="PBPb"/>
    <property type="match status" value="1"/>
</dbReference>
<dbReference type="AlphaFoldDB" id="A0A653E151"/>
<evidence type="ECO:0000256" key="2">
    <source>
        <dbReference type="ARBA" id="ARBA00022729"/>
    </source>
</evidence>
<feature type="signal peptide" evidence="4">
    <location>
        <begin position="1"/>
        <end position="17"/>
    </location>
</feature>
<evidence type="ECO:0000256" key="4">
    <source>
        <dbReference type="SAM" id="SignalP"/>
    </source>
</evidence>
<feature type="domain" description="Solute-binding protein family 3/N-terminal" evidence="5">
    <location>
        <begin position="21"/>
        <end position="245"/>
    </location>
</feature>